<dbReference type="RefSeq" id="XP_073925680.1">
    <property type="nucleotide sequence ID" value="XM_074069579.1"/>
</dbReference>
<organism evidence="1 2">
    <name type="scientific">Castor canadensis</name>
    <name type="common">American beaver</name>
    <dbReference type="NCBI Taxonomy" id="51338"/>
    <lineage>
        <taxon>Eukaryota</taxon>
        <taxon>Metazoa</taxon>
        <taxon>Chordata</taxon>
        <taxon>Craniata</taxon>
        <taxon>Vertebrata</taxon>
        <taxon>Euteleostomi</taxon>
        <taxon>Mammalia</taxon>
        <taxon>Eutheria</taxon>
        <taxon>Euarchontoglires</taxon>
        <taxon>Glires</taxon>
        <taxon>Rodentia</taxon>
        <taxon>Castorimorpha</taxon>
        <taxon>Castoridae</taxon>
        <taxon>Castor</taxon>
    </lineage>
</organism>
<name>A0AC58M8F4_CASCN</name>
<evidence type="ECO:0000313" key="2">
    <source>
        <dbReference type="RefSeq" id="XP_073925680.1"/>
    </source>
</evidence>
<protein>
    <submittedName>
        <fullName evidence="2">Uncharacterized protein</fullName>
    </submittedName>
</protein>
<accession>A0AC58M8F4</accession>
<proteinExistence type="predicted"/>
<reference evidence="2" key="1">
    <citation type="submission" date="2025-08" db="UniProtKB">
        <authorList>
            <consortium name="RefSeq"/>
        </authorList>
    </citation>
    <scope>IDENTIFICATION</scope>
</reference>
<dbReference type="Proteomes" id="UP001732720">
    <property type="component" value="Chromosome 4"/>
</dbReference>
<keyword evidence="1" id="KW-1185">Reference proteome</keyword>
<gene>
    <name evidence="2" type="primary">LOC141422433</name>
</gene>
<evidence type="ECO:0000313" key="1">
    <source>
        <dbReference type="Proteomes" id="UP001732720"/>
    </source>
</evidence>
<sequence>MCGAYPCNLACKRDSQGASGNTVGSRKPPLPSAGRDCAAARVGGPGRSPPLPPPGGSAPPSRPGTCAEDPRALLRPPSTPRAWSWVSPAAPQPSFPATSRLVLLASSLSSVWALLLGLPPLPLSRAPPRRTAGALHGNLSTPSASPAAYLGDSHPGGGGGGGGGCASAIPAPWKLHVRLDPGRGFRQMTQSSPIARDSAVLHADTQIWTWEEPEPCSAASCPD</sequence>